<organism evidence="2 3">
    <name type="scientific">Azospirillum argentinense</name>
    <dbReference type="NCBI Taxonomy" id="2970906"/>
    <lineage>
        <taxon>Bacteria</taxon>
        <taxon>Pseudomonadati</taxon>
        <taxon>Pseudomonadota</taxon>
        <taxon>Alphaproteobacteria</taxon>
        <taxon>Rhodospirillales</taxon>
        <taxon>Azospirillaceae</taxon>
        <taxon>Azospirillum</taxon>
    </lineage>
</organism>
<accession>A0A060DLU0</accession>
<proteinExistence type="predicted"/>
<dbReference type="KEGG" id="abq:ABAZ39_07150"/>
<reference evidence="2 3" key="1">
    <citation type="journal article" date="2014" name="Genome Announc.">
        <title>Complete Genome Sequence of the Model Rhizosphere Strain Azospirillum brasilense Az39, Successfully Applied in Agriculture.</title>
        <authorList>
            <person name="Rivera D."/>
            <person name="Revale S."/>
            <person name="Molina R."/>
            <person name="Gualpa J."/>
            <person name="Puente M."/>
            <person name="Maroniche G."/>
            <person name="Paris G."/>
            <person name="Baker D."/>
            <person name="Clavijo B."/>
            <person name="McLay K."/>
            <person name="Spaepen S."/>
            <person name="Perticari A."/>
            <person name="Vazquez M."/>
            <person name="Wisniewski-Dye F."/>
            <person name="Watkins C."/>
            <person name="Martinez-Abarca F."/>
            <person name="Vanderleyden J."/>
            <person name="Cassan F."/>
        </authorList>
    </citation>
    <scope>NUCLEOTIDE SEQUENCE [LARGE SCALE GENOMIC DNA]</scope>
    <source>
        <strain evidence="2 3">Az39</strain>
    </source>
</reference>
<evidence type="ECO:0000256" key="1">
    <source>
        <dbReference type="SAM" id="MobiDB-lite"/>
    </source>
</evidence>
<sequence length="405" mass="41985">MAFIPGLFGTDDTASTSPLLGGALPSMQDYAFSGGLQAIAPLMGPQRAPVGMGQVLASLGGGMAAGRQQGQQDSLQLASLQQKLRQQEAIRKYAEALPEAERGAFLVDPAAYIKAKNEGYTLGEGQKRYQGGQVVAEGPEKKPWEGAVKGPNGQWIMDPNYLQGRTAIAAAGRQTTNVTVNGDNALQKGLGEGIAKSIVEGRARAESALSQLSAINEARKLLDSGIISGSGAGWKLALDKGLSSIGFADGTRAANTEAFMANMGRQTLELVKGLGSGSGISNADRDYAEKVAGGSIELTEQSIRKILDINDRAARSAVRLHNTNVKPVIDDPNTPATARTYLGVPEPAAPASAPAGLQPGAVQPAARPGQKAGVPTFASPNDAAFKALPSGSEFYDPNGVLRRKP</sequence>
<feature type="region of interest" description="Disordered" evidence="1">
    <location>
        <begin position="344"/>
        <end position="378"/>
    </location>
</feature>
<gene>
    <name evidence="2" type="ORF">ABAZ39_07150</name>
</gene>
<evidence type="ECO:0000313" key="3">
    <source>
        <dbReference type="Proteomes" id="UP000027186"/>
    </source>
</evidence>
<dbReference type="EMBL" id="CP007793">
    <property type="protein sequence ID" value="AIB11779.1"/>
    <property type="molecule type" value="Genomic_DNA"/>
</dbReference>
<dbReference type="Proteomes" id="UP000027186">
    <property type="component" value="Chromosome"/>
</dbReference>
<feature type="compositionally biased region" description="Low complexity" evidence="1">
    <location>
        <begin position="344"/>
        <end position="361"/>
    </location>
</feature>
<dbReference type="AlphaFoldDB" id="A0A060DLU0"/>
<evidence type="ECO:0000313" key="2">
    <source>
        <dbReference type="EMBL" id="AIB11779.1"/>
    </source>
</evidence>
<dbReference type="RefSeq" id="WP_038527950.1">
    <property type="nucleotide sequence ID" value="NZ_CP007793.1"/>
</dbReference>
<name>A0A060DLU0_9PROT</name>
<protein>
    <submittedName>
        <fullName evidence="2">Uncharacterized protein</fullName>
    </submittedName>
</protein>